<dbReference type="RefSeq" id="WP_096649298.1">
    <property type="nucleotide sequence ID" value="NZ_NWUX01000001.1"/>
</dbReference>
<dbReference type="OrthoDB" id="6174465at2"/>
<dbReference type="SUPFAM" id="SSF52091">
    <property type="entry name" value="SpoIIaa-like"/>
    <property type="match status" value="1"/>
</dbReference>
<evidence type="ECO:0000313" key="3">
    <source>
        <dbReference type="Proteomes" id="UP000218677"/>
    </source>
</evidence>
<feature type="domain" description="MlaB-like STAS" evidence="1">
    <location>
        <begin position="19"/>
        <end position="100"/>
    </location>
</feature>
<accession>A0A2A4HQL9</accession>
<keyword evidence="3" id="KW-1185">Reference proteome</keyword>
<evidence type="ECO:0000313" key="2">
    <source>
        <dbReference type="EMBL" id="PCF97222.1"/>
    </source>
</evidence>
<reference evidence="3" key="1">
    <citation type="submission" date="2017-09" db="EMBL/GenBank/DDBJ databases">
        <authorList>
            <person name="Cho G.-S."/>
            <person name="Oguntoyinbo F.A."/>
            <person name="Cnockaert M."/>
            <person name="Kabisch J."/>
            <person name="Neve H."/>
            <person name="Bockelmann W."/>
            <person name="Wenning M."/>
            <person name="Franz C.M."/>
            <person name="Vandamme P."/>
        </authorList>
    </citation>
    <scope>NUCLEOTIDE SEQUENCE [LARGE SCALE GENOMIC DNA]</scope>
    <source>
        <strain evidence="3">MBT G8648</strain>
    </source>
</reference>
<protein>
    <submittedName>
        <fullName evidence="2">Anti-anti-sigma factor</fullName>
    </submittedName>
</protein>
<dbReference type="Proteomes" id="UP000218677">
    <property type="component" value="Unassembled WGS sequence"/>
</dbReference>
<name>A0A2A4HQL9_9GAMM</name>
<organism evidence="2 3">
    <name type="scientific">Vreelandella nigrificans</name>
    <dbReference type="NCBI Taxonomy" id="2042704"/>
    <lineage>
        <taxon>Bacteria</taxon>
        <taxon>Pseudomonadati</taxon>
        <taxon>Pseudomonadota</taxon>
        <taxon>Gammaproteobacteria</taxon>
        <taxon>Oceanospirillales</taxon>
        <taxon>Halomonadaceae</taxon>
        <taxon>Vreelandella</taxon>
    </lineage>
</organism>
<dbReference type="Gene3D" id="3.30.750.24">
    <property type="entry name" value="STAS domain"/>
    <property type="match status" value="1"/>
</dbReference>
<proteinExistence type="predicted"/>
<gene>
    <name evidence="2" type="ORF">CPA45_00340</name>
</gene>
<evidence type="ECO:0000259" key="1">
    <source>
        <dbReference type="Pfam" id="PF13466"/>
    </source>
</evidence>
<comment type="caution">
    <text evidence="2">The sequence shown here is derived from an EMBL/GenBank/DDBJ whole genome shotgun (WGS) entry which is preliminary data.</text>
</comment>
<sequence length="110" mass="11554">MTLLLSRPSVSLDAQGHTLKVSGDVDVNAAAELAAVGMKWLKGSGLNEAAFDFSGVAVASSVAISVLFEWMRTCNSQQIAIESILLSAPLNRLASLAELDELIAHPGEVF</sequence>
<dbReference type="Pfam" id="PF13466">
    <property type="entry name" value="STAS_2"/>
    <property type="match status" value="1"/>
</dbReference>
<dbReference type="InterPro" id="IPR036513">
    <property type="entry name" value="STAS_dom_sf"/>
</dbReference>
<dbReference type="AlphaFoldDB" id="A0A2A4HQL9"/>
<dbReference type="EMBL" id="NWUX01000001">
    <property type="protein sequence ID" value="PCF97222.1"/>
    <property type="molecule type" value="Genomic_DNA"/>
</dbReference>
<dbReference type="InterPro" id="IPR058548">
    <property type="entry name" value="MlaB-like_STAS"/>
</dbReference>